<dbReference type="AlphaFoldDB" id="A0A0D8L7E5"/>
<gene>
    <name evidence="1" type="ORF">UA45_11475</name>
</gene>
<dbReference type="EMBL" id="JZSH01000122">
    <property type="protein sequence ID" value="KJF77644.1"/>
    <property type="molecule type" value="Genomic_DNA"/>
</dbReference>
<proteinExistence type="predicted"/>
<sequence>MIFENTTILDAIKNEEMKSFYPLKMGENITAEAFSTLILLAEEATRIYKNEELIPKSLLNELYLLSVGITCENYRLESDEMRCVAEKLMNCFNMLISGDEPGDDIESKGPRTV</sequence>
<evidence type="ECO:0000313" key="1">
    <source>
        <dbReference type="EMBL" id="KJF77644.1"/>
    </source>
</evidence>
<comment type="caution">
    <text evidence="1">The sequence shown here is derived from an EMBL/GenBank/DDBJ whole genome shotgun (WGS) entry which is preliminary data.</text>
</comment>
<evidence type="ECO:0000313" key="2">
    <source>
        <dbReference type="Proteomes" id="UP000032582"/>
    </source>
</evidence>
<protein>
    <submittedName>
        <fullName evidence="1">Uncharacterized protein</fullName>
    </submittedName>
</protein>
<reference evidence="1 2" key="1">
    <citation type="submission" date="2015-02" db="EMBL/GenBank/DDBJ databases">
        <title>Whole genome shotgun sequencing of cultured foodborne pathogen.</title>
        <authorList>
            <person name="Timme R."/>
            <person name="Allard M.W."/>
            <person name="Strain E."/>
            <person name="Evans P.S."/>
            <person name="Brown E."/>
        </authorList>
    </citation>
    <scope>NUCLEOTIDE SEQUENCE [LARGE SCALE GENOMIC DNA]</scope>
    <source>
        <strain evidence="1 2">GCSL-TSO-24</strain>
    </source>
</reference>
<dbReference type="PATRIC" id="fig|582.24.peg.3614"/>
<organism evidence="1 2">
    <name type="scientific">Morganella morganii</name>
    <name type="common">Proteus morganii</name>
    <dbReference type="NCBI Taxonomy" id="582"/>
    <lineage>
        <taxon>Bacteria</taxon>
        <taxon>Pseudomonadati</taxon>
        <taxon>Pseudomonadota</taxon>
        <taxon>Gammaproteobacteria</taxon>
        <taxon>Enterobacterales</taxon>
        <taxon>Morganellaceae</taxon>
        <taxon>Morganella</taxon>
    </lineage>
</organism>
<accession>A0A0D8L7E5</accession>
<dbReference type="Proteomes" id="UP000032582">
    <property type="component" value="Unassembled WGS sequence"/>
</dbReference>
<name>A0A0D8L7E5_MORMO</name>